<proteinExistence type="predicted"/>
<name>A0A972JML4_9GAMM</name>
<evidence type="ECO:0000256" key="1">
    <source>
        <dbReference type="SAM" id="SignalP"/>
    </source>
</evidence>
<dbReference type="Proteomes" id="UP000737113">
    <property type="component" value="Unassembled WGS sequence"/>
</dbReference>
<dbReference type="Pfam" id="PF04402">
    <property type="entry name" value="SIMPL"/>
    <property type="match status" value="1"/>
</dbReference>
<keyword evidence="1" id="KW-0732">Signal</keyword>
<keyword evidence="3" id="KW-1185">Reference proteome</keyword>
<dbReference type="GO" id="GO:0006974">
    <property type="term" value="P:DNA damage response"/>
    <property type="evidence" value="ECO:0007669"/>
    <property type="project" value="TreeGrafter"/>
</dbReference>
<dbReference type="Gene3D" id="3.30.70.2970">
    <property type="entry name" value="Protein of unknown function (DUF541), domain 2"/>
    <property type="match status" value="1"/>
</dbReference>
<dbReference type="RefSeq" id="WP_169563918.1">
    <property type="nucleotide sequence ID" value="NZ_JAAXYH010000004.1"/>
</dbReference>
<comment type="caution">
    <text evidence="2">The sequence shown here is derived from an EMBL/GenBank/DDBJ whole genome shotgun (WGS) entry which is preliminary data.</text>
</comment>
<feature type="signal peptide" evidence="1">
    <location>
        <begin position="1"/>
        <end position="27"/>
    </location>
</feature>
<dbReference type="AlphaFoldDB" id="A0A972JML4"/>
<feature type="chain" id="PRO_5037423811" evidence="1">
    <location>
        <begin position="28"/>
        <end position="238"/>
    </location>
</feature>
<dbReference type="InterPro" id="IPR052022">
    <property type="entry name" value="26kDa_periplasmic_antigen"/>
</dbReference>
<dbReference type="InterPro" id="IPR007497">
    <property type="entry name" value="SIMPL/DUF541"/>
</dbReference>
<dbReference type="EMBL" id="JAAXYH010000004">
    <property type="protein sequence ID" value="NMH65241.1"/>
    <property type="molecule type" value="Genomic_DNA"/>
</dbReference>
<dbReference type="PANTHER" id="PTHR34387">
    <property type="entry name" value="SLR1258 PROTEIN"/>
    <property type="match status" value="1"/>
</dbReference>
<organism evidence="2 3">
    <name type="scientific">Shewanella salipaludis</name>
    <dbReference type="NCBI Taxonomy" id="2723052"/>
    <lineage>
        <taxon>Bacteria</taxon>
        <taxon>Pseudomonadati</taxon>
        <taxon>Pseudomonadota</taxon>
        <taxon>Gammaproteobacteria</taxon>
        <taxon>Alteromonadales</taxon>
        <taxon>Shewanellaceae</taxon>
        <taxon>Shewanella</taxon>
    </lineage>
</organism>
<gene>
    <name evidence="2" type="ORF">HC757_08660</name>
</gene>
<evidence type="ECO:0000313" key="3">
    <source>
        <dbReference type="Proteomes" id="UP000737113"/>
    </source>
</evidence>
<dbReference type="NCBIfam" id="NF008299">
    <property type="entry name" value="PRK11087.1"/>
    <property type="match status" value="1"/>
</dbReference>
<sequence>MKHALLAGLLTTTLATTATLVSPGLSAAELAFAHLETIGVGKVTVAPDMAEINVEVTVTEASAKAAKDASDVAVAGFIARLQAAGITKDEIQSANLNLQPQYHYEKDQPPKLSGYQASRQLTVTVKDLPRLNEILDSALEEGLNKVNNIGLRSSKEMEYAAKARQAAIEDAKQKARSLAQGFELKLDGVWQIRYLEQHPVQPMMLRMAAKADYEISESYQYGKVSFEDRVEVVYRLKK</sequence>
<evidence type="ECO:0000313" key="2">
    <source>
        <dbReference type="EMBL" id="NMH65241.1"/>
    </source>
</evidence>
<reference evidence="2" key="1">
    <citation type="submission" date="2020-04" db="EMBL/GenBank/DDBJ databases">
        <title>Description of Shewanella salipaludis sp. nov., isolated from a salt marsh.</title>
        <authorList>
            <person name="Park S."/>
            <person name="Yoon J.-H."/>
        </authorList>
    </citation>
    <scope>NUCLEOTIDE SEQUENCE</scope>
    <source>
        <strain evidence="2">SHSM-M6</strain>
    </source>
</reference>
<dbReference type="Gene3D" id="3.30.110.170">
    <property type="entry name" value="Protein of unknown function (DUF541), domain 1"/>
    <property type="match status" value="1"/>
</dbReference>
<protein>
    <submittedName>
        <fullName evidence="2">Oxidative stress defense protein</fullName>
    </submittedName>
</protein>
<accession>A0A972JML4</accession>
<dbReference type="PANTHER" id="PTHR34387:SF1">
    <property type="entry name" value="PERIPLASMIC IMMUNOGENIC PROTEIN"/>
    <property type="match status" value="1"/>
</dbReference>